<dbReference type="KEGG" id="maqu:Maq22A_c14840"/>
<dbReference type="EMBL" id="AP014704">
    <property type="protein sequence ID" value="BAQ46142.1"/>
    <property type="molecule type" value="Genomic_DNA"/>
</dbReference>
<evidence type="ECO:0000256" key="4">
    <source>
        <dbReference type="ARBA" id="ARBA00022553"/>
    </source>
</evidence>
<reference evidence="12 13" key="1">
    <citation type="journal article" date="2015" name="Genome Announc.">
        <title>Complete Genome Sequence of Methylobacterium aquaticum Strain 22A, Isolated from Racomitrium japonicum Moss.</title>
        <authorList>
            <person name="Tani A."/>
            <person name="Ogura Y."/>
            <person name="Hayashi T."/>
            <person name="Kimbara K."/>
        </authorList>
    </citation>
    <scope>NUCLEOTIDE SEQUENCE [LARGE SCALE GENOMIC DNA]</scope>
    <source>
        <strain evidence="12 13">MA-22A</strain>
    </source>
</reference>
<dbReference type="Proteomes" id="UP000061432">
    <property type="component" value="Chromosome"/>
</dbReference>
<feature type="region of interest" description="Disordered" evidence="8">
    <location>
        <begin position="19"/>
        <end position="60"/>
    </location>
</feature>
<dbReference type="Pfam" id="PF02518">
    <property type="entry name" value="HATPase_c"/>
    <property type="match status" value="1"/>
</dbReference>
<dbReference type="PANTHER" id="PTHR24421:SF58">
    <property type="entry name" value="SIGNAL TRANSDUCTION HISTIDINE-PROTEIN KINASE_PHOSPHATASE UHPB"/>
    <property type="match status" value="1"/>
</dbReference>
<dbReference type="InterPro" id="IPR011712">
    <property type="entry name" value="Sig_transdc_His_kin_sub3_dim/P"/>
</dbReference>
<keyword evidence="4" id="KW-0597">Phosphoprotein</keyword>
<dbReference type="SMART" id="SM00387">
    <property type="entry name" value="HATPase_c"/>
    <property type="match status" value="1"/>
</dbReference>
<feature type="domain" description="Histidine kinase" evidence="10">
    <location>
        <begin position="426"/>
        <end position="516"/>
    </location>
</feature>
<keyword evidence="6 12" id="KW-0418">Kinase</keyword>
<keyword evidence="9" id="KW-0812">Transmembrane</keyword>
<keyword evidence="7" id="KW-0902">Two-component regulatory system</keyword>
<dbReference type="Pfam" id="PF00672">
    <property type="entry name" value="HAMP"/>
    <property type="match status" value="1"/>
</dbReference>
<dbReference type="PATRIC" id="fig|270351.10.peg.2865"/>
<evidence type="ECO:0000256" key="3">
    <source>
        <dbReference type="ARBA" id="ARBA00012438"/>
    </source>
</evidence>
<evidence type="ECO:0000256" key="8">
    <source>
        <dbReference type="SAM" id="MobiDB-lite"/>
    </source>
</evidence>
<dbReference type="InterPro" id="IPR036890">
    <property type="entry name" value="HATPase_C_sf"/>
</dbReference>
<dbReference type="InterPro" id="IPR003660">
    <property type="entry name" value="HAMP_dom"/>
</dbReference>
<dbReference type="SUPFAM" id="SSF55874">
    <property type="entry name" value="ATPase domain of HSP90 chaperone/DNA topoisomerase II/histidine kinase"/>
    <property type="match status" value="1"/>
</dbReference>
<dbReference type="GO" id="GO:0016020">
    <property type="term" value="C:membrane"/>
    <property type="evidence" value="ECO:0007669"/>
    <property type="project" value="UniProtKB-SubCell"/>
</dbReference>
<dbReference type="PROSITE" id="PS50109">
    <property type="entry name" value="HIS_KIN"/>
    <property type="match status" value="1"/>
</dbReference>
<gene>
    <name evidence="12" type="primary">mxcQ</name>
    <name evidence="12" type="ORF">Maq22A_c14840</name>
</gene>
<dbReference type="SMART" id="SM00304">
    <property type="entry name" value="HAMP"/>
    <property type="match status" value="1"/>
</dbReference>
<evidence type="ECO:0000313" key="13">
    <source>
        <dbReference type="Proteomes" id="UP000061432"/>
    </source>
</evidence>
<feature type="compositionally biased region" description="Pro residues" evidence="8">
    <location>
        <begin position="32"/>
        <end position="44"/>
    </location>
</feature>
<evidence type="ECO:0000256" key="7">
    <source>
        <dbReference type="ARBA" id="ARBA00023012"/>
    </source>
</evidence>
<dbReference type="InterPro" id="IPR005467">
    <property type="entry name" value="His_kinase_dom"/>
</dbReference>
<evidence type="ECO:0000256" key="6">
    <source>
        <dbReference type="ARBA" id="ARBA00022777"/>
    </source>
</evidence>
<organism evidence="12 13">
    <name type="scientific">Methylobacterium aquaticum</name>
    <dbReference type="NCBI Taxonomy" id="270351"/>
    <lineage>
        <taxon>Bacteria</taxon>
        <taxon>Pseudomonadati</taxon>
        <taxon>Pseudomonadota</taxon>
        <taxon>Alphaproteobacteria</taxon>
        <taxon>Hyphomicrobiales</taxon>
        <taxon>Methylobacteriaceae</taxon>
        <taxon>Methylobacterium</taxon>
    </lineage>
</organism>
<dbReference type="InterPro" id="IPR003594">
    <property type="entry name" value="HATPase_dom"/>
</dbReference>
<proteinExistence type="predicted"/>
<feature type="transmembrane region" description="Helical" evidence="9">
    <location>
        <begin position="79"/>
        <end position="99"/>
    </location>
</feature>
<dbReference type="Gene3D" id="6.10.340.10">
    <property type="match status" value="1"/>
</dbReference>
<dbReference type="EC" id="2.7.13.3" evidence="3"/>
<name>A0A0C6FGG6_9HYPH</name>
<dbReference type="STRING" id="270351.Maq22A_c14840"/>
<comment type="catalytic activity">
    <reaction evidence="1">
        <text>ATP + protein L-histidine = ADP + protein N-phospho-L-histidine.</text>
        <dbReference type="EC" id="2.7.13.3"/>
    </reaction>
</comment>
<feature type="region of interest" description="Disordered" evidence="8">
    <location>
        <begin position="463"/>
        <end position="482"/>
    </location>
</feature>
<keyword evidence="9" id="KW-0472">Membrane</keyword>
<reference evidence="13" key="2">
    <citation type="submission" date="2015-01" db="EMBL/GenBank/DDBJ databases">
        <title>Complete genome sequence of Methylobacterium aquaticum strain 22A.</title>
        <authorList>
            <person name="Tani A."/>
            <person name="Ogura Y."/>
            <person name="Hayashi T."/>
        </authorList>
    </citation>
    <scope>NUCLEOTIDE SEQUENCE [LARGE SCALE GENOMIC DNA]</scope>
    <source>
        <strain evidence="13">MA-22A</strain>
    </source>
</reference>
<keyword evidence="9" id="KW-1133">Transmembrane helix</keyword>
<dbReference type="GO" id="GO:0000155">
    <property type="term" value="F:phosphorelay sensor kinase activity"/>
    <property type="evidence" value="ECO:0007669"/>
    <property type="project" value="InterPro"/>
</dbReference>
<dbReference type="InterPro" id="IPR050482">
    <property type="entry name" value="Sensor_HK_TwoCompSys"/>
</dbReference>
<evidence type="ECO:0000313" key="12">
    <source>
        <dbReference type="EMBL" id="BAQ46142.1"/>
    </source>
</evidence>
<evidence type="ECO:0000259" key="11">
    <source>
        <dbReference type="PROSITE" id="PS50885"/>
    </source>
</evidence>
<accession>A0A0C6FGG6</accession>
<dbReference type="CDD" id="cd16917">
    <property type="entry name" value="HATPase_UhpB-NarQ-NarX-like"/>
    <property type="match status" value="1"/>
</dbReference>
<evidence type="ECO:0000259" key="10">
    <source>
        <dbReference type="PROSITE" id="PS50109"/>
    </source>
</evidence>
<keyword evidence="5" id="KW-0808">Transferase</keyword>
<feature type="transmembrane region" description="Helical" evidence="9">
    <location>
        <begin position="216"/>
        <end position="242"/>
    </location>
</feature>
<evidence type="ECO:0000256" key="5">
    <source>
        <dbReference type="ARBA" id="ARBA00022679"/>
    </source>
</evidence>
<dbReference type="PROSITE" id="PS50885">
    <property type="entry name" value="HAMP"/>
    <property type="match status" value="1"/>
</dbReference>
<comment type="subcellular location">
    <subcellularLocation>
        <location evidence="2">Membrane</location>
    </subcellularLocation>
</comment>
<dbReference type="PANTHER" id="PTHR24421">
    <property type="entry name" value="NITRATE/NITRITE SENSOR PROTEIN NARX-RELATED"/>
    <property type="match status" value="1"/>
</dbReference>
<dbReference type="Pfam" id="PF07730">
    <property type="entry name" value="HisKA_3"/>
    <property type="match status" value="1"/>
</dbReference>
<dbReference type="GO" id="GO:0046983">
    <property type="term" value="F:protein dimerization activity"/>
    <property type="evidence" value="ECO:0007669"/>
    <property type="project" value="InterPro"/>
</dbReference>
<sequence>MEHFRLTRVRRIDSEPAAGLVSRGFPRSPESPLFPRPAPTPPFPETDGADPHRPGPAGAAAGRGLVPALWSGRPMRARLMVVVVLIDLVAAAISGAVIIHKARSATEVETAASLAVVEPLVAETLQALQDAPLPGLFRTLALRFQGLRHVRVTLLDAANQPAGTGPRHEGRRRAPSWFAALIAPPAQRHAVPLVLRGARIGTALVTAEPSDEIDEVWGYALALGLTGLSLSLAMLAILYVAFGRILSPLAQLAAGLTRLEQQDYGARVDRPDTRELAVIAARFNRLAEALGAARAANLRLHRRLLTAEEDERRRTALELHDEFGPCLFALEANSSSIARIATTLDEPARGRLTQRTDDIAAIVKRVQTINRALLNRLRPAGLGQVPLARCLELLVREAARHHPEIAVEGRFAPLKDGYGDLVDLTVYRCVQEGLTNALRHAGAERVSVAVAEEADGSVRLAVEDDGAGLGPDRGDDRTGGRGLAGMRERVEALGGRLALVPRVPGTALRIVLPAGPETPEEASP</sequence>
<protein>
    <recommendedName>
        <fullName evidence="3">histidine kinase</fullName>
        <ecNumber evidence="3">2.7.13.3</ecNumber>
    </recommendedName>
</protein>
<feature type="domain" description="HAMP" evidence="11">
    <location>
        <begin position="243"/>
        <end position="295"/>
    </location>
</feature>
<dbReference type="AlphaFoldDB" id="A0A0C6FGG6"/>
<evidence type="ECO:0000256" key="2">
    <source>
        <dbReference type="ARBA" id="ARBA00004370"/>
    </source>
</evidence>
<evidence type="ECO:0000256" key="1">
    <source>
        <dbReference type="ARBA" id="ARBA00000085"/>
    </source>
</evidence>
<evidence type="ECO:0000256" key="9">
    <source>
        <dbReference type="SAM" id="Phobius"/>
    </source>
</evidence>
<dbReference type="Gene3D" id="3.30.565.10">
    <property type="entry name" value="Histidine kinase-like ATPase, C-terminal domain"/>
    <property type="match status" value="1"/>
</dbReference>